<evidence type="ECO:0000256" key="1">
    <source>
        <dbReference type="SAM" id="Phobius"/>
    </source>
</evidence>
<feature type="domain" description="Heterokaryon incompatibility" evidence="2">
    <location>
        <begin position="22"/>
        <end position="110"/>
    </location>
</feature>
<dbReference type="PANTHER" id="PTHR10622">
    <property type="entry name" value="HET DOMAIN-CONTAINING PROTEIN"/>
    <property type="match status" value="1"/>
</dbReference>
<proteinExistence type="predicted"/>
<dbReference type="STRING" id="2512241.A0A553HNY9"/>
<name>A0A553HNY9_9PEZI</name>
<feature type="transmembrane region" description="Helical" evidence="1">
    <location>
        <begin position="757"/>
        <end position="779"/>
    </location>
</feature>
<feature type="transmembrane region" description="Helical" evidence="1">
    <location>
        <begin position="858"/>
        <end position="880"/>
    </location>
</feature>
<dbReference type="UniPathway" id="UPA00196"/>
<feature type="transmembrane region" description="Helical" evidence="1">
    <location>
        <begin position="642"/>
        <end position="661"/>
    </location>
</feature>
<feature type="transmembrane region" description="Helical" evidence="1">
    <location>
        <begin position="667"/>
        <end position="685"/>
    </location>
</feature>
<gene>
    <name evidence="4" type="ORF">FHL15_009422</name>
</gene>
<feature type="transmembrane region" description="Helical" evidence="1">
    <location>
        <begin position="728"/>
        <end position="745"/>
    </location>
</feature>
<feature type="transmembrane region" description="Helical" evidence="1">
    <location>
        <begin position="975"/>
        <end position="1002"/>
    </location>
</feature>
<keyword evidence="1" id="KW-0812">Transmembrane</keyword>
<feature type="domain" description="DUF8212" evidence="3">
    <location>
        <begin position="221"/>
        <end position="303"/>
    </location>
</feature>
<dbReference type="OrthoDB" id="20872at2759"/>
<dbReference type="Proteomes" id="UP000319160">
    <property type="component" value="Unassembled WGS sequence"/>
</dbReference>
<protein>
    <submittedName>
        <fullName evidence="4">Uncharacterized protein</fullName>
    </submittedName>
</protein>
<sequence length="1175" mass="131751">MWLINAHTLAVHEFLGDSMPRYAILSHAWGQEEVTFQDMQHLDEKVKAKPAFKKIEGICQQARYDRLKWAWVDTCCIDKTSSVELSEAINSMFQWYANSAVCYAFLADVSDVEGIRKSRWFKRGWTLQELLAPRQVAFYSERWEFLGFKTDENLQGQLLAASAIDYEHRRALRSFDPRDWSIAQRMSWASRRQTTRVEDVAYCLLGIFDVHMPLLYGEGERAFIRLQEEIIRVSEDRSVFAWTDNDIISESPCGFLARSPANFADSYDIDEIFHNRSTKAGDEPDMVHTVTNRGINIQLTLIPTDPEEPTTFYAFLGHDHYSDAVIVRHVTGSEYVRVHADTLLRSKEMEEKSHYCPWWYVRTTKRVILKQPAPTLRSLSKSREGNTTLFIEYSHLAHARIRLFGGTGLKTRVTKTSCIYTNWKGDPIALYFGGKYVTFMLHIYHDGSFMIRTDNFAPVHISRPGKARETGGAHKAMVDNKWIVTARATLESSAGGGDIHCIVLHCRPVVPLIDPGDIEVISMILGMLGLSATVRFFYILLRRRRCSKGLRTLAWASSSLLLLAFRKGFEQKLGYAHPKPFTTAFAMATDATSYKQLKEDFVSNLSGGPISEINYVTAVGPVAFVLWSVLQSRQSFFRPYKPLSFLVDLLLNVLSPLLAMTLYSNTPLLLCGLLLVPAIFVYALPPNPVVARKKKPKLPPAAQAQSKSPNTLSTLSTKPFLTTYRGSLLVLTCLGILAVDFRIFPRRFAKVETWGTSIMDLGVGSFVFSAGIVAARPLLKERAEGRATPLSQRLIYSMRHSLPLLVLGIARLISVKGLDYAEHVTEYGVHWNFFFTLGFLPPFVAVSQSILKVIPSYAGLAVILGIVYQVILESTSLKAFILTAPRTDLFSMNREGICSFAGYLAIFLSGQDMGMFILPRNTSPTGSANNAAQRNALLIRMGVWAAGWITLYFLATNFKYGAGLDVSRRLANLPYVLWIAAFNSAQLLICCLTETIFFPAFYNATDLKIEQEAYNSATSTVLRAYNRNGLALFLAANLMTGLVNMTVPTLNVGPTLLSVYREDRSLPALALYPQHFTYIRIYAINGTVQHIKYGECGTLVSSAVDVIVESVLNNHDHITRLYFGMDAFISSHSLGTSVGNIVAATLTYRAIKFLDTEMQSKKGMGDAMHTSQRRV</sequence>
<feature type="transmembrane region" description="Helical" evidence="1">
    <location>
        <begin position="800"/>
        <end position="818"/>
    </location>
</feature>
<dbReference type="Pfam" id="PF06423">
    <property type="entry name" value="GWT1"/>
    <property type="match status" value="1"/>
</dbReference>
<keyword evidence="5" id="KW-1185">Reference proteome</keyword>
<feature type="transmembrane region" description="Helical" evidence="1">
    <location>
        <begin position="938"/>
        <end position="955"/>
    </location>
</feature>
<accession>A0A553HNY9</accession>
<evidence type="ECO:0000313" key="5">
    <source>
        <dbReference type="Proteomes" id="UP000319160"/>
    </source>
</evidence>
<feature type="transmembrane region" description="Helical" evidence="1">
    <location>
        <begin position="520"/>
        <end position="541"/>
    </location>
</feature>
<comment type="caution">
    <text evidence="4">The sequence shown here is derived from an EMBL/GenBank/DDBJ whole genome shotgun (WGS) entry which is preliminary data.</text>
</comment>
<dbReference type="InterPro" id="IPR058525">
    <property type="entry name" value="DUF8212"/>
</dbReference>
<dbReference type="EMBL" id="VFLP01000064">
    <property type="protein sequence ID" value="TRX89672.1"/>
    <property type="molecule type" value="Genomic_DNA"/>
</dbReference>
<feature type="transmembrane region" description="Helical" evidence="1">
    <location>
        <begin position="900"/>
        <end position="918"/>
    </location>
</feature>
<dbReference type="Pfam" id="PF26640">
    <property type="entry name" value="DUF8212"/>
    <property type="match status" value="1"/>
</dbReference>
<reference evidence="5" key="1">
    <citation type="submission" date="2019-06" db="EMBL/GenBank/DDBJ databases">
        <title>Draft genome sequence of the griseofulvin-producing fungus Xylaria cubensis strain G536.</title>
        <authorList>
            <person name="Mead M.E."/>
            <person name="Raja H.A."/>
            <person name="Steenwyk J.L."/>
            <person name="Knowles S.L."/>
            <person name="Oberlies N.H."/>
            <person name="Rokas A."/>
        </authorList>
    </citation>
    <scope>NUCLEOTIDE SEQUENCE [LARGE SCALE GENOMIC DNA]</scope>
    <source>
        <strain evidence="5">G536</strain>
    </source>
</reference>
<evidence type="ECO:0000313" key="4">
    <source>
        <dbReference type="EMBL" id="TRX89672.1"/>
    </source>
</evidence>
<dbReference type="InterPro" id="IPR010730">
    <property type="entry name" value="HET"/>
</dbReference>
<dbReference type="InterPro" id="IPR009447">
    <property type="entry name" value="PIGW/GWT1"/>
</dbReference>
<evidence type="ECO:0000259" key="2">
    <source>
        <dbReference type="Pfam" id="PF06985"/>
    </source>
</evidence>
<organism evidence="4 5">
    <name type="scientific">Xylaria flabelliformis</name>
    <dbReference type="NCBI Taxonomy" id="2512241"/>
    <lineage>
        <taxon>Eukaryota</taxon>
        <taxon>Fungi</taxon>
        <taxon>Dikarya</taxon>
        <taxon>Ascomycota</taxon>
        <taxon>Pezizomycotina</taxon>
        <taxon>Sordariomycetes</taxon>
        <taxon>Xylariomycetidae</taxon>
        <taxon>Xylariales</taxon>
        <taxon>Xylariaceae</taxon>
        <taxon>Xylaria</taxon>
    </lineage>
</organism>
<dbReference type="GO" id="GO:0006506">
    <property type="term" value="P:GPI anchor biosynthetic process"/>
    <property type="evidence" value="ECO:0007669"/>
    <property type="project" value="UniProtKB-UniPathway"/>
</dbReference>
<dbReference type="AlphaFoldDB" id="A0A553HNY9"/>
<dbReference type="PANTHER" id="PTHR10622:SF10">
    <property type="entry name" value="HET DOMAIN-CONTAINING PROTEIN"/>
    <property type="match status" value="1"/>
</dbReference>
<dbReference type="GO" id="GO:0016746">
    <property type="term" value="F:acyltransferase activity"/>
    <property type="evidence" value="ECO:0007669"/>
    <property type="project" value="InterPro"/>
</dbReference>
<keyword evidence="1" id="KW-0472">Membrane</keyword>
<feature type="transmembrane region" description="Helical" evidence="1">
    <location>
        <begin position="830"/>
        <end position="851"/>
    </location>
</feature>
<keyword evidence="1" id="KW-1133">Transmembrane helix</keyword>
<evidence type="ECO:0000259" key="3">
    <source>
        <dbReference type="Pfam" id="PF26640"/>
    </source>
</evidence>
<dbReference type="GO" id="GO:0016020">
    <property type="term" value="C:membrane"/>
    <property type="evidence" value="ECO:0007669"/>
    <property type="project" value="InterPro"/>
</dbReference>
<dbReference type="Pfam" id="PF06985">
    <property type="entry name" value="HET"/>
    <property type="match status" value="1"/>
</dbReference>